<dbReference type="PANTHER" id="PTHR30203">
    <property type="entry name" value="OUTER MEMBRANE CATION EFFLUX PROTEIN"/>
    <property type="match status" value="1"/>
</dbReference>
<evidence type="ECO:0000313" key="1">
    <source>
        <dbReference type="EMBL" id="OIQ63693.1"/>
    </source>
</evidence>
<accession>A0A1J5PJH5</accession>
<protein>
    <submittedName>
        <fullName evidence="1">Toluene efflux pump outer membrane protein TtgF</fullName>
    </submittedName>
</protein>
<proteinExistence type="predicted"/>
<dbReference type="EMBL" id="MLJW01008784">
    <property type="protein sequence ID" value="OIQ63693.1"/>
    <property type="molecule type" value="Genomic_DNA"/>
</dbReference>
<dbReference type="Gene3D" id="1.20.1600.10">
    <property type="entry name" value="Outer membrane efflux proteins (OEP)"/>
    <property type="match status" value="1"/>
</dbReference>
<dbReference type="Pfam" id="PF02321">
    <property type="entry name" value="OEP"/>
    <property type="match status" value="1"/>
</dbReference>
<reference evidence="1" key="1">
    <citation type="submission" date="2016-10" db="EMBL/GenBank/DDBJ databases">
        <title>Sequence of Gallionella enrichment culture.</title>
        <authorList>
            <person name="Poehlein A."/>
            <person name="Muehling M."/>
            <person name="Daniel R."/>
        </authorList>
    </citation>
    <scope>NUCLEOTIDE SEQUENCE</scope>
</reference>
<dbReference type="SUPFAM" id="SSF56954">
    <property type="entry name" value="Outer membrane efflux proteins (OEP)"/>
    <property type="match status" value="1"/>
</dbReference>
<name>A0A1J5PJH5_9ZZZZ</name>
<sequence length="83" mass="9130">MLAARKSLARQMQASRVGVEAQARRLDIAQGRYEAGVSSYLDVLEAQRELIAAQQMAAQVRRAQLESNVQLYKALGGGREDVL</sequence>
<dbReference type="PANTHER" id="PTHR30203:SF32">
    <property type="entry name" value="CATION EFFLUX SYSTEM PROTEIN CUSC"/>
    <property type="match status" value="1"/>
</dbReference>
<gene>
    <name evidence="1" type="primary">ttgF_4</name>
    <name evidence="1" type="ORF">GALL_547670</name>
</gene>
<comment type="caution">
    <text evidence="1">The sequence shown here is derived from an EMBL/GenBank/DDBJ whole genome shotgun (WGS) entry which is preliminary data.</text>
</comment>
<dbReference type="GO" id="GO:0015562">
    <property type="term" value="F:efflux transmembrane transporter activity"/>
    <property type="evidence" value="ECO:0007669"/>
    <property type="project" value="InterPro"/>
</dbReference>
<organism evidence="1">
    <name type="scientific">mine drainage metagenome</name>
    <dbReference type="NCBI Taxonomy" id="410659"/>
    <lineage>
        <taxon>unclassified sequences</taxon>
        <taxon>metagenomes</taxon>
        <taxon>ecological metagenomes</taxon>
    </lineage>
</organism>
<dbReference type="InterPro" id="IPR003423">
    <property type="entry name" value="OMP_efflux"/>
</dbReference>
<dbReference type="InterPro" id="IPR010131">
    <property type="entry name" value="MdtP/NodT-like"/>
</dbReference>
<dbReference type="AlphaFoldDB" id="A0A1J5PJH5"/>